<keyword evidence="3" id="KW-1185">Reference proteome</keyword>
<feature type="transmembrane region" description="Helical" evidence="1">
    <location>
        <begin position="103"/>
        <end position="122"/>
    </location>
</feature>
<keyword evidence="1" id="KW-0812">Transmembrane</keyword>
<feature type="transmembrane region" description="Helical" evidence="1">
    <location>
        <begin position="70"/>
        <end position="91"/>
    </location>
</feature>
<evidence type="ECO:0000313" key="2">
    <source>
        <dbReference type="EMBL" id="CAK7922041.1"/>
    </source>
</evidence>
<evidence type="ECO:0000256" key="1">
    <source>
        <dbReference type="SAM" id="Phobius"/>
    </source>
</evidence>
<dbReference type="Proteomes" id="UP001497600">
    <property type="component" value="Chromosome H"/>
</dbReference>
<feature type="transmembrane region" description="Helical" evidence="1">
    <location>
        <begin position="25"/>
        <end position="50"/>
    </location>
</feature>
<proteinExistence type="predicted"/>
<gene>
    <name evidence="2" type="ORF">CAAN4_H21990</name>
</gene>
<keyword evidence="1" id="KW-0472">Membrane</keyword>
<sequence>MVECAPFETSYHHDRQKRPVLKTEVLLVSALFIGAFLSLGFDVVCGIILYKVFDTDPTSGSYNWQSSPQGLLLFFFLFMMGSVNLVGGICIHEMYEEEFFKMLGGLKFLLAMWLLFLIYGISSKAHFSI</sequence>
<accession>A0ABP0EQE4</accession>
<name>A0ABP0EQE4_9ASCO</name>
<protein>
    <submittedName>
        <fullName evidence="2">Uncharacterized protein</fullName>
    </submittedName>
</protein>
<reference evidence="2 3" key="1">
    <citation type="submission" date="2024-01" db="EMBL/GenBank/DDBJ databases">
        <authorList>
            <consortium name="Genoscope - CEA"/>
            <person name="William W."/>
        </authorList>
    </citation>
    <scope>NUCLEOTIDE SEQUENCE [LARGE SCALE GENOMIC DNA]</scope>
    <source>
        <strain evidence="2 3">29B2s-10</strain>
    </source>
</reference>
<evidence type="ECO:0000313" key="3">
    <source>
        <dbReference type="Proteomes" id="UP001497600"/>
    </source>
</evidence>
<organism evidence="2 3">
    <name type="scientific">[Candida] anglica</name>
    <dbReference type="NCBI Taxonomy" id="148631"/>
    <lineage>
        <taxon>Eukaryota</taxon>
        <taxon>Fungi</taxon>
        <taxon>Dikarya</taxon>
        <taxon>Ascomycota</taxon>
        <taxon>Saccharomycotina</taxon>
        <taxon>Pichiomycetes</taxon>
        <taxon>Debaryomycetaceae</taxon>
        <taxon>Kurtzmaniella</taxon>
    </lineage>
</organism>
<dbReference type="EMBL" id="OZ004260">
    <property type="protein sequence ID" value="CAK7922041.1"/>
    <property type="molecule type" value="Genomic_DNA"/>
</dbReference>
<keyword evidence="1" id="KW-1133">Transmembrane helix</keyword>